<dbReference type="HOGENOM" id="CLU_1014479_0_0_11"/>
<protein>
    <submittedName>
        <fullName evidence="2">Uncharacterized protein</fullName>
    </submittedName>
</protein>
<keyword evidence="3" id="KW-1185">Reference proteome</keyword>
<keyword evidence="1" id="KW-1133">Transmembrane helix</keyword>
<keyword evidence="1" id="KW-0812">Transmembrane</keyword>
<dbReference type="KEGG" id="cai:Caci_1997"/>
<evidence type="ECO:0000256" key="1">
    <source>
        <dbReference type="SAM" id="Phobius"/>
    </source>
</evidence>
<keyword evidence="1" id="KW-0472">Membrane</keyword>
<feature type="transmembrane region" description="Helical" evidence="1">
    <location>
        <begin position="136"/>
        <end position="154"/>
    </location>
</feature>
<dbReference type="Proteomes" id="UP000000851">
    <property type="component" value="Chromosome"/>
</dbReference>
<feature type="transmembrane region" description="Helical" evidence="1">
    <location>
        <begin position="166"/>
        <end position="189"/>
    </location>
</feature>
<evidence type="ECO:0000313" key="3">
    <source>
        <dbReference type="Proteomes" id="UP000000851"/>
    </source>
</evidence>
<proteinExistence type="predicted"/>
<dbReference type="STRING" id="479433.Caci_1997"/>
<name>C7QFU0_CATAD</name>
<organism evidence="2 3">
    <name type="scientific">Catenulispora acidiphila (strain DSM 44928 / JCM 14897 / NBRC 102108 / NRRL B-24433 / ID139908)</name>
    <dbReference type="NCBI Taxonomy" id="479433"/>
    <lineage>
        <taxon>Bacteria</taxon>
        <taxon>Bacillati</taxon>
        <taxon>Actinomycetota</taxon>
        <taxon>Actinomycetes</taxon>
        <taxon>Catenulisporales</taxon>
        <taxon>Catenulisporaceae</taxon>
        <taxon>Catenulispora</taxon>
    </lineage>
</organism>
<dbReference type="RefSeq" id="WP_012786210.1">
    <property type="nucleotide sequence ID" value="NC_013131.1"/>
</dbReference>
<accession>C7QFU0</accession>
<sequence length="274" mass="28740" precursor="true">MSSSLSVSPLLVIFGLSVVVLLVATANAAVGIVPRRRVEEFARLHSLRVTPGNGNQIIAYRATTRRWRAAGFTLGVLAPAALTRSFFVGFEWALAGWFAGAAVAELRVAHLDRGPRASASLVSRQSTDYLPWAGRWAVPASMVLCLLTAAICGARHGAHPEGNLGAAALCTVVGLGVGAVALAAMRYVLRRPQPLAEPDRMAADDAIRSRSLHVLAAAGMVLVGSCVEAQLDAADIMQHNHVTGITEVLFAIAFPITGRILAYWPATSSGSEAA</sequence>
<dbReference type="EMBL" id="CP001700">
    <property type="protein sequence ID" value="ACU70917.1"/>
    <property type="molecule type" value="Genomic_DNA"/>
</dbReference>
<dbReference type="AlphaFoldDB" id="C7QFU0"/>
<evidence type="ECO:0000313" key="2">
    <source>
        <dbReference type="EMBL" id="ACU70917.1"/>
    </source>
</evidence>
<gene>
    <name evidence="2" type="ordered locus">Caci_1997</name>
</gene>
<reference evidence="2 3" key="1">
    <citation type="journal article" date="2009" name="Stand. Genomic Sci.">
        <title>Complete genome sequence of Catenulispora acidiphila type strain (ID 139908).</title>
        <authorList>
            <person name="Copeland A."/>
            <person name="Lapidus A."/>
            <person name="Glavina Del Rio T."/>
            <person name="Nolan M."/>
            <person name="Lucas S."/>
            <person name="Chen F."/>
            <person name="Tice H."/>
            <person name="Cheng J.F."/>
            <person name="Bruce D."/>
            <person name="Goodwin L."/>
            <person name="Pitluck S."/>
            <person name="Mikhailova N."/>
            <person name="Pati A."/>
            <person name="Ivanova N."/>
            <person name="Mavromatis K."/>
            <person name="Chen A."/>
            <person name="Palaniappan K."/>
            <person name="Chain P."/>
            <person name="Land M."/>
            <person name="Hauser L."/>
            <person name="Chang Y.J."/>
            <person name="Jeffries C.D."/>
            <person name="Chertkov O."/>
            <person name="Brettin T."/>
            <person name="Detter J.C."/>
            <person name="Han C."/>
            <person name="Ali Z."/>
            <person name="Tindall B.J."/>
            <person name="Goker M."/>
            <person name="Bristow J."/>
            <person name="Eisen J.A."/>
            <person name="Markowitz V."/>
            <person name="Hugenholtz P."/>
            <person name="Kyrpides N.C."/>
            <person name="Klenk H.P."/>
        </authorList>
    </citation>
    <scope>NUCLEOTIDE SEQUENCE [LARGE SCALE GENOMIC DNA]</scope>
    <source>
        <strain evidence="3">DSM 44928 / JCM 14897 / NBRC 102108 / NRRL B-24433 / ID139908</strain>
    </source>
</reference>
<dbReference type="eggNOG" id="ENOG503479V">
    <property type="taxonomic scope" value="Bacteria"/>
</dbReference>
<dbReference type="InParanoid" id="C7QFU0"/>